<dbReference type="Pfam" id="PF09312">
    <property type="entry name" value="SurA_N"/>
    <property type="match status" value="1"/>
</dbReference>
<keyword evidence="5 7" id="KW-0143">Chaperone</keyword>
<evidence type="ECO:0000256" key="5">
    <source>
        <dbReference type="ARBA" id="ARBA00023186"/>
    </source>
</evidence>
<comment type="function">
    <text evidence="7">Chaperone involved in the correct folding and assembly of outer membrane proteins. Recognizes specific patterns of aromatic residues and the orientation of their side chains, which are found more frequently in integral outer membrane proteins. May act in both early periplasmic and late outer membrane-associated steps of protein maturation.</text>
</comment>
<dbReference type="InterPro" id="IPR027304">
    <property type="entry name" value="Trigger_fact/SurA_dom_sf"/>
</dbReference>
<evidence type="ECO:0000256" key="6">
    <source>
        <dbReference type="ARBA" id="ARBA00023235"/>
    </source>
</evidence>
<dbReference type="InterPro" id="IPR046357">
    <property type="entry name" value="PPIase_dom_sf"/>
</dbReference>
<protein>
    <recommendedName>
        <fullName evidence="7">Chaperone SurA</fullName>
    </recommendedName>
    <alternativeName>
        <fullName evidence="7">Peptidyl-prolyl cis-trans isomerase SurA</fullName>
        <shortName evidence="7">PPIase SurA</shortName>
        <ecNumber evidence="7">5.2.1.8</ecNumber>
    </alternativeName>
    <alternativeName>
        <fullName evidence="7">Rotamase SurA</fullName>
    </alternativeName>
</protein>
<evidence type="ECO:0000256" key="1">
    <source>
        <dbReference type="ARBA" id="ARBA00022729"/>
    </source>
</evidence>
<dbReference type="Gene3D" id="1.10.4030.10">
    <property type="entry name" value="Porin chaperone SurA, peptide-binding domain"/>
    <property type="match status" value="1"/>
</dbReference>
<comment type="catalytic activity">
    <reaction evidence="7">
        <text>[protein]-peptidylproline (omega=180) = [protein]-peptidylproline (omega=0)</text>
        <dbReference type="Rhea" id="RHEA:16237"/>
        <dbReference type="Rhea" id="RHEA-COMP:10747"/>
        <dbReference type="Rhea" id="RHEA-COMP:10748"/>
        <dbReference type="ChEBI" id="CHEBI:83833"/>
        <dbReference type="ChEBI" id="CHEBI:83834"/>
        <dbReference type="EC" id="5.2.1.8"/>
    </reaction>
</comment>
<evidence type="ECO:0000256" key="4">
    <source>
        <dbReference type="ARBA" id="ARBA00023110"/>
    </source>
</evidence>
<keyword evidence="2 7" id="KW-0677">Repeat</keyword>
<dbReference type="AlphaFoldDB" id="A0AAJ4GBG0"/>
<dbReference type="SUPFAM" id="SSF54534">
    <property type="entry name" value="FKBP-like"/>
    <property type="match status" value="1"/>
</dbReference>
<dbReference type="GO" id="GO:0050821">
    <property type="term" value="P:protein stabilization"/>
    <property type="evidence" value="ECO:0007669"/>
    <property type="project" value="InterPro"/>
</dbReference>
<dbReference type="GO" id="GO:0042277">
    <property type="term" value="F:peptide binding"/>
    <property type="evidence" value="ECO:0007669"/>
    <property type="project" value="InterPro"/>
</dbReference>
<dbReference type="InterPro" id="IPR050280">
    <property type="entry name" value="OMP_Chaperone_SurA"/>
</dbReference>
<keyword evidence="6 7" id="KW-0413">Isomerase</keyword>
<dbReference type="Pfam" id="PF00639">
    <property type="entry name" value="Rotamase"/>
    <property type="match status" value="1"/>
</dbReference>
<gene>
    <name evidence="7" type="primary">surA</name>
    <name evidence="9" type="ORF">G4B00_00710</name>
</gene>
<comment type="domain">
    <text evidence="7">The PPIase activity resides only in the second parvulin domain. The N-terminal region and the C-terminal tail are necessary and sufficient for the chaperone activity of SurA. The PPIase activity is dispensable for SurA to function as a chaperone. The N-terminal region and the C-terminal tail are also required for porin recognition.</text>
</comment>
<keyword evidence="1 7" id="KW-0732">Signal</keyword>
<dbReference type="SUPFAM" id="SSF109998">
    <property type="entry name" value="Triger factor/SurA peptide-binding domain-like"/>
    <property type="match status" value="1"/>
</dbReference>
<dbReference type="GO" id="GO:0043165">
    <property type="term" value="P:Gram-negative-bacterium-type cell outer membrane assembly"/>
    <property type="evidence" value="ECO:0007669"/>
    <property type="project" value="InterPro"/>
</dbReference>
<evidence type="ECO:0000256" key="2">
    <source>
        <dbReference type="ARBA" id="ARBA00022737"/>
    </source>
</evidence>
<dbReference type="PANTHER" id="PTHR47637">
    <property type="entry name" value="CHAPERONE SURA"/>
    <property type="match status" value="1"/>
</dbReference>
<reference evidence="9 10" key="1">
    <citation type="submission" date="2020-02" db="EMBL/GenBank/DDBJ databases">
        <title>Parallel evolution in the integration of a co-obligate aphid symbiosis.</title>
        <authorList>
            <person name="Monnin D."/>
            <person name="Jackson R."/>
            <person name="Kiers E.T."/>
            <person name="Bunker M."/>
            <person name="Ellers J."/>
            <person name="Henry L.M."/>
        </authorList>
    </citation>
    <scope>NUCLEOTIDE SEQUENCE [LARGE SCALE GENOMIC DNA]</scope>
    <source>
        <strain evidence="9">AURT-53B</strain>
    </source>
</reference>
<dbReference type="PROSITE" id="PS50198">
    <property type="entry name" value="PPIC_PPIASE_2"/>
    <property type="match status" value="1"/>
</dbReference>
<keyword evidence="4 7" id="KW-0697">Rotamase</keyword>
<dbReference type="GO" id="GO:0003755">
    <property type="term" value="F:peptidyl-prolyl cis-trans isomerase activity"/>
    <property type="evidence" value="ECO:0007669"/>
    <property type="project" value="UniProtKB-UniRule"/>
</dbReference>
<dbReference type="EC" id="5.2.1.8" evidence="7"/>
<dbReference type="Gene3D" id="3.10.50.40">
    <property type="match status" value="1"/>
</dbReference>
<dbReference type="EMBL" id="CP048744">
    <property type="protein sequence ID" value="QIQ41191.1"/>
    <property type="molecule type" value="Genomic_DNA"/>
</dbReference>
<dbReference type="GO" id="GO:0051082">
    <property type="term" value="F:unfolded protein binding"/>
    <property type="evidence" value="ECO:0007669"/>
    <property type="project" value="UniProtKB-UniRule"/>
</dbReference>
<dbReference type="InterPro" id="IPR023034">
    <property type="entry name" value="PPIase_SurA"/>
</dbReference>
<evidence type="ECO:0000259" key="8">
    <source>
        <dbReference type="PROSITE" id="PS50198"/>
    </source>
</evidence>
<name>A0AAJ4GBG0_9GAMM</name>
<organism evidence="9 10">
    <name type="scientific">Buchnera aphidicola</name>
    <name type="common">Aphis urticata</name>
    <dbReference type="NCBI Taxonomy" id="2708353"/>
    <lineage>
        <taxon>Bacteria</taxon>
        <taxon>Pseudomonadati</taxon>
        <taxon>Pseudomonadota</taxon>
        <taxon>Gammaproteobacteria</taxon>
        <taxon>Enterobacterales</taxon>
        <taxon>Erwiniaceae</taxon>
        <taxon>Buchnera</taxon>
    </lineage>
</organism>
<accession>A0AAJ4GBG0</accession>
<dbReference type="Proteomes" id="UP000502374">
    <property type="component" value="Chromosome"/>
</dbReference>
<sequence>MRVYVVVFLYVLSSVFSSCCAKIFKIDKILAVVNNQVILDSDIDQVLFYLKQEKNTITVPLKINFLRDKILEKLIIDSLILEEAKKLNITVSDMQLDIILSNIALKKHMTLNELKNDIILNNTNDFFNYEDYIQNIKKSLTIQMLQDYLFNSDIDISESEIYHVLNKKITKQNDLKKINLKFIILPLLQRENDKVIKNKKILINHLFKMIHNHSNFDYFYEFFKKNKNGVLSENISLKHLKNLKKIFFSKLDIFKKNQILGPVLGKKGLYIIKVNNIENNSIKKITTEFHIQHCLICPSIMLNDVQAKKDIFEIYNNIKMKNYSFEYAVESFSHDFYSSHKKGDLGWISNKSFDGVFKNILKNLNNNEISQPIRSKFGWHIIKLLEKRQIDKQWKIEKEKVYQILLKRKIQQEKNNWIKKLKKSSYINVFQY</sequence>
<dbReference type="GO" id="GO:0030288">
    <property type="term" value="C:outer membrane-bounded periplasmic space"/>
    <property type="evidence" value="ECO:0007669"/>
    <property type="project" value="InterPro"/>
</dbReference>
<evidence type="ECO:0000256" key="3">
    <source>
        <dbReference type="ARBA" id="ARBA00022764"/>
    </source>
</evidence>
<evidence type="ECO:0000313" key="10">
    <source>
        <dbReference type="Proteomes" id="UP000502374"/>
    </source>
</evidence>
<evidence type="ECO:0000313" key="9">
    <source>
        <dbReference type="EMBL" id="QIQ41191.1"/>
    </source>
</evidence>
<comment type="subcellular location">
    <subcellularLocation>
        <location evidence="7">Periplasm</location>
    </subcellularLocation>
    <text evidence="7">Is capable of associating with the outer membrane.</text>
</comment>
<dbReference type="PANTHER" id="PTHR47637:SF1">
    <property type="entry name" value="CHAPERONE SURA"/>
    <property type="match status" value="1"/>
</dbReference>
<dbReference type="GO" id="GO:0006457">
    <property type="term" value="P:protein folding"/>
    <property type="evidence" value="ECO:0007669"/>
    <property type="project" value="UniProtKB-UniRule"/>
</dbReference>
<keyword evidence="3 7" id="KW-0574">Periplasm</keyword>
<dbReference type="HAMAP" id="MF_01183">
    <property type="entry name" value="Chaperone_SurA"/>
    <property type="match status" value="1"/>
</dbReference>
<proteinExistence type="inferred from homology"/>
<dbReference type="PROSITE" id="PS51257">
    <property type="entry name" value="PROKAR_LIPOPROTEIN"/>
    <property type="match status" value="1"/>
</dbReference>
<dbReference type="InterPro" id="IPR000297">
    <property type="entry name" value="PPIase_PpiC"/>
</dbReference>
<evidence type="ECO:0000256" key="7">
    <source>
        <dbReference type="HAMAP-Rule" id="MF_01183"/>
    </source>
</evidence>
<feature type="domain" description="PpiC" evidence="8">
    <location>
        <begin position="286"/>
        <end position="386"/>
    </location>
</feature>
<dbReference type="InterPro" id="IPR015391">
    <property type="entry name" value="SurA_N"/>
</dbReference>